<evidence type="ECO:0000256" key="1">
    <source>
        <dbReference type="SAM" id="MobiDB-lite"/>
    </source>
</evidence>
<organism evidence="2 3">
    <name type="scientific">Hebeloma cylindrosporum</name>
    <dbReference type="NCBI Taxonomy" id="76867"/>
    <lineage>
        <taxon>Eukaryota</taxon>
        <taxon>Fungi</taxon>
        <taxon>Dikarya</taxon>
        <taxon>Basidiomycota</taxon>
        <taxon>Agaricomycotina</taxon>
        <taxon>Agaricomycetes</taxon>
        <taxon>Agaricomycetidae</taxon>
        <taxon>Agaricales</taxon>
        <taxon>Agaricineae</taxon>
        <taxon>Hymenogastraceae</taxon>
        <taxon>Hebeloma</taxon>
    </lineage>
</organism>
<keyword evidence="3" id="KW-1185">Reference proteome</keyword>
<evidence type="ECO:0000313" key="3">
    <source>
        <dbReference type="Proteomes" id="UP000053424"/>
    </source>
</evidence>
<feature type="compositionally biased region" description="Basic residues" evidence="1">
    <location>
        <begin position="371"/>
        <end position="383"/>
    </location>
</feature>
<evidence type="ECO:0000313" key="2">
    <source>
        <dbReference type="EMBL" id="KIM45501.1"/>
    </source>
</evidence>
<name>A0A0C3CNV5_HEBCY</name>
<feature type="region of interest" description="Disordered" evidence="1">
    <location>
        <begin position="1"/>
        <end position="33"/>
    </location>
</feature>
<dbReference type="Proteomes" id="UP000053424">
    <property type="component" value="Unassembled WGS sequence"/>
</dbReference>
<dbReference type="HOGENOM" id="CLU_032498_1_0_1"/>
<dbReference type="EMBL" id="KN831772">
    <property type="protein sequence ID" value="KIM45501.1"/>
    <property type="molecule type" value="Genomic_DNA"/>
</dbReference>
<accession>A0A0C3CNV5</accession>
<protein>
    <submittedName>
        <fullName evidence="2">Uncharacterized protein</fullName>
    </submittedName>
</protein>
<dbReference type="STRING" id="686832.A0A0C3CNV5"/>
<feature type="region of interest" description="Disordered" evidence="1">
    <location>
        <begin position="324"/>
        <end position="416"/>
    </location>
</feature>
<dbReference type="AlphaFoldDB" id="A0A0C3CNV5"/>
<dbReference type="OrthoDB" id="5531344at2759"/>
<gene>
    <name evidence="2" type="ORF">M413DRAFT_442163</name>
</gene>
<feature type="compositionally biased region" description="Low complexity" evidence="1">
    <location>
        <begin position="480"/>
        <end position="522"/>
    </location>
</feature>
<reference evidence="2 3" key="1">
    <citation type="submission" date="2014-04" db="EMBL/GenBank/DDBJ databases">
        <authorList>
            <consortium name="DOE Joint Genome Institute"/>
            <person name="Kuo A."/>
            <person name="Gay G."/>
            <person name="Dore J."/>
            <person name="Kohler A."/>
            <person name="Nagy L.G."/>
            <person name="Floudas D."/>
            <person name="Copeland A."/>
            <person name="Barry K.W."/>
            <person name="Cichocki N."/>
            <person name="Veneault-Fourrey C."/>
            <person name="LaButti K."/>
            <person name="Lindquist E.A."/>
            <person name="Lipzen A."/>
            <person name="Lundell T."/>
            <person name="Morin E."/>
            <person name="Murat C."/>
            <person name="Sun H."/>
            <person name="Tunlid A."/>
            <person name="Henrissat B."/>
            <person name="Grigoriev I.V."/>
            <person name="Hibbett D.S."/>
            <person name="Martin F."/>
            <person name="Nordberg H.P."/>
            <person name="Cantor M.N."/>
            <person name="Hua S.X."/>
        </authorList>
    </citation>
    <scope>NUCLEOTIDE SEQUENCE [LARGE SCALE GENOMIC DNA]</scope>
    <source>
        <strain evidence="3">h7</strain>
    </source>
</reference>
<feature type="region of interest" description="Disordered" evidence="1">
    <location>
        <begin position="469"/>
        <end position="536"/>
    </location>
</feature>
<feature type="compositionally biased region" description="Low complexity" evidence="1">
    <location>
        <begin position="9"/>
        <end position="23"/>
    </location>
</feature>
<reference evidence="3" key="2">
    <citation type="submission" date="2015-01" db="EMBL/GenBank/DDBJ databases">
        <title>Evolutionary Origins and Diversification of the Mycorrhizal Mutualists.</title>
        <authorList>
            <consortium name="DOE Joint Genome Institute"/>
            <consortium name="Mycorrhizal Genomics Consortium"/>
            <person name="Kohler A."/>
            <person name="Kuo A."/>
            <person name="Nagy L.G."/>
            <person name="Floudas D."/>
            <person name="Copeland A."/>
            <person name="Barry K.W."/>
            <person name="Cichocki N."/>
            <person name="Veneault-Fourrey C."/>
            <person name="LaButti K."/>
            <person name="Lindquist E.A."/>
            <person name="Lipzen A."/>
            <person name="Lundell T."/>
            <person name="Morin E."/>
            <person name="Murat C."/>
            <person name="Riley R."/>
            <person name="Ohm R."/>
            <person name="Sun H."/>
            <person name="Tunlid A."/>
            <person name="Henrissat B."/>
            <person name="Grigoriev I.V."/>
            <person name="Hibbett D.S."/>
            <person name="Martin F."/>
        </authorList>
    </citation>
    <scope>NUCLEOTIDE SEQUENCE [LARGE SCALE GENOMIC DNA]</scope>
    <source>
        <strain evidence="3">h7</strain>
    </source>
</reference>
<sequence length="559" mass="61265">MTSGPPPSAAGSSKSTNAANTASPLQHQNFGFPLASGSVNATLPYYREGAWNAPLPPRYYGYPPMNPTINPYAYPSAGPTMTPISAGHIYGSGTNFNPHSSTKTNLPIPARPPTPPPPDPETFKDWDEIIKKFLAKTKMHQTLKGLESDMLVLNPDWEQETIPEALKELVQGLQTILDRISARKVSEGNDMDVDGANVDITNLVPNALAVRPLEERKLEYMRLEPGVQPRSQSSINKSISQFLSRTRARNDASNRQEFLHTLAEKKRKLQAINGDTSQMEISSCARVDAKPIDRDKQITYDIAKYGEGPLKKIPVPVAILPETAPSSSAEIPSQPLVEPTPELSHSFSEAPGQRKRKLADLDETGVDRNSRSSKTKSKAKAKGKAKEHATWAPTEQEEEDAEHLALSSATPEKHPGLDERLRNLETHLALRYVPSPPRTLLARLQFLEDHVIKLEKEYPPWAALHFNQPNRGWPPPPRATPVIVPPQLRSNTSSTAPPSSSTNLDTPSTTQASSTSVQSKSVLGGSKPRKLNSSLHKAVLERLEVQRAMSEMGKGSQVP</sequence>
<proteinExistence type="predicted"/>